<reference evidence="2 3" key="1">
    <citation type="submission" date="2022-03" db="EMBL/GenBank/DDBJ databases">
        <authorList>
            <person name="Jo J.-H."/>
            <person name="Im W.-T."/>
        </authorList>
    </citation>
    <scope>NUCLEOTIDE SEQUENCE [LARGE SCALE GENOMIC DNA]</scope>
    <source>
        <strain evidence="2 3">SM33</strain>
    </source>
</reference>
<evidence type="ECO:0000256" key="1">
    <source>
        <dbReference type="SAM" id="SignalP"/>
    </source>
</evidence>
<dbReference type="RefSeq" id="WP_241446615.1">
    <property type="nucleotide sequence ID" value="NZ_JAKZHW010000001.1"/>
</dbReference>
<sequence length="166" mass="17550">MTNLTKILASAATVAAVAVATPASAQYYGYAPNAYGQYNSPYGYGAQYGNGYGYNSSYNNNLTNMAAQQCSAAVQNRLNTRVGLTGILGAVLGAQTTGGRVLQVTQVNPNRGSVRVRGLATSGANGYGRYGYGAYGAVGYASQPDLSFKCDVDYRGYIRDVDIYRR</sequence>
<evidence type="ECO:0000313" key="3">
    <source>
        <dbReference type="Proteomes" id="UP001203058"/>
    </source>
</evidence>
<evidence type="ECO:0008006" key="4">
    <source>
        <dbReference type="Google" id="ProtNLM"/>
    </source>
</evidence>
<accession>A0ABS9VLE2</accession>
<keyword evidence="1" id="KW-0732">Signal</keyword>
<comment type="caution">
    <text evidence="2">The sequence shown here is derived from an EMBL/GenBank/DDBJ whole genome shotgun (WGS) entry which is preliminary data.</text>
</comment>
<proteinExistence type="predicted"/>
<organism evidence="2 3">
    <name type="scientific">Sphingomonas telluris</name>
    <dbReference type="NCBI Taxonomy" id="2907998"/>
    <lineage>
        <taxon>Bacteria</taxon>
        <taxon>Pseudomonadati</taxon>
        <taxon>Pseudomonadota</taxon>
        <taxon>Alphaproteobacteria</taxon>
        <taxon>Sphingomonadales</taxon>
        <taxon>Sphingomonadaceae</taxon>
        <taxon>Sphingomonas</taxon>
    </lineage>
</organism>
<dbReference type="EMBL" id="JAKZHW010000001">
    <property type="protein sequence ID" value="MCH8615773.1"/>
    <property type="molecule type" value="Genomic_DNA"/>
</dbReference>
<keyword evidence="3" id="KW-1185">Reference proteome</keyword>
<name>A0ABS9VLE2_9SPHN</name>
<evidence type="ECO:0000313" key="2">
    <source>
        <dbReference type="EMBL" id="MCH8615773.1"/>
    </source>
</evidence>
<protein>
    <recommendedName>
        <fullName evidence="4">17 kDa surface antigen</fullName>
    </recommendedName>
</protein>
<feature type="signal peptide" evidence="1">
    <location>
        <begin position="1"/>
        <end position="25"/>
    </location>
</feature>
<dbReference type="Proteomes" id="UP001203058">
    <property type="component" value="Unassembled WGS sequence"/>
</dbReference>
<feature type="chain" id="PRO_5046387813" description="17 kDa surface antigen" evidence="1">
    <location>
        <begin position="26"/>
        <end position="166"/>
    </location>
</feature>
<gene>
    <name evidence="2" type="ORF">LZ016_06620</name>
</gene>